<comment type="caution">
    <text evidence="3">The sequence shown here is derived from an EMBL/GenBank/DDBJ whole genome shotgun (WGS) entry which is preliminary data.</text>
</comment>
<accession>A0A250XPX5</accession>
<name>A0A250XPX5_9CHLO</name>
<feature type="region of interest" description="Disordered" evidence="2">
    <location>
        <begin position="328"/>
        <end position="352"/>
    </location>
</feature>
<feature type="compositionally biased region" description="Polar residues" evidence="2">
    <location>
        <begin position="331"/>
        <end position="343"/>
    </location>
</feature>
<dbReference type="Proteomes" id="UP000232323">
    <property type="component" value="Unassembled WGS sequence"/>
</dbReference>
<feature type="coiled-coil region" evidence="1">
    <location>
        <begin position="1076"/>
        <end position="1135"/>
    </location>
</feature>
<feature type="coiled-coil region" evidence="1">
    <location>
        <begin position="613"/>
        <end position="658"/>
    </location>
</feature>
<proteinExistence type="predicted"/>
<feature type="coiled-coil region" evidence="1">
    <location>
        <begin position="740"/>
        <end position="781"/>
    </location>
</feature>
<evidence type="ECO:0000256" key="2">
    <source>
        <dbReference type="SAM" id="MobiDB-lite"/>
    </source>
</evidence>
<evidence type="ECO:0000313" key="4">
    <source>
        <dbReference type="Proteomes" id="UP000232323"/>
    </source>
</evidence>
<feature type="compositionally biased region" description="Polar residues" evidence="2">
    <location>
        <begin position="120"/>
        <end position="130"/>
    </location>
</feature>
<organism evidence="3 4">
    <name type="scientific">Chlamydomonas eustigma</name>
    <dbReference type="NCBI Taxonomy" id="1157962"/>
    <lineage>
        <taxon>Eukaryota</taxon>
        <taxon>Viridiplantae</taxon>
        <taxon>Chlorophyta</taxon>
        <taxon>core chlorophytes</taxon>
        <taxon>Chlorophyceae</taxon>
        <taxon>CS clade</taxon>
        <taxon>Chlamydomonadales</taxon>
        <taxon>Chlamydomonadaceae</taxon>
        <taxon>Chlamydomonas</taxon>
    </lineage>
</organism>
<feature type="coiled-coil region" evidence="1">
    <location>
        <begin position="824"/>
        <end position="876"/>
    </location>
</feature>
<dbReference type="EMBL" id="BEGY01000150">
    <property type="protein sequence ID" value="GAX85115.1"/>
    <property type="molecule type" value="Genomic_DNA"/>
</dbReference>
<feature type="coiled-coil region" evidence="1">
    <location>
        <begin position="520"/>
        <end position="547"/>
    </location>
</feature>
<feature type="compositionally biased region" description="Low complexity" evidence="2">
    <location>
        <begin position="14"/>
        <end position="29"/>
    </location>
</feature>
<dbReference type="OrthoDB" id="563598at2759"/>
<feature type="region of interest" description="Disordered" evidence="2">
    <location>
        <begin position="877"/>
        <end position="907"/>
    </location>
</feature>
<feature type="coiled-coil region" evidence="1">
    <location>
        <begin position="1162"/>
        <end position="1315"/>
    </location>
</feature>
<protein>
    <submittedName>
        <fullName evidence="3">Uncharacterized protein</fullName>
    </submittedName>
</protein>
<feature type="coiled-coil region" evidence="1">
    <location>
        <begin position="457"/>
        <end position="484"/>
    </location>
</feature>
<feature type="region of interest" description="Disordered" evidence="2">
    <location>
        <begin position="120"/>
        <end position="141"/>
    </location>
</feature>
<evidence type="ECO:0000256" key="1">
    <source>
        <dbReference type="SAM" id="Coils"/>
    </source>
</evidence>
<feature type="coiled-coil region" evidence="1">
    <location>
        <begin position="949"/>
        <end position="1037"/>
    </location>
</feature>
<dbReference type="PANTHER" id="PTHR23159:SF31">
    <property type="entry name" value="CENTROSOME-ASSOCIATED PROTEIN CEP250 ISOFORM X1"/>
    <property type="match status" value="1"/>
</dbReference>
<sequence>MLSSSTQREYRAVSTDSPASFSSSMSVSTTERHAASVRQSKDMLQGDSLISFASSIRQRLEASSSTAGHKIDGQTSFGATPATIIKRPLSTPKTRDKAAVDLSQVLSSLAQVSEQVKRSASATRYSQTFQEGGGEEEQKPMSPIPAAKLLQYKQQLQQLQDTLLQSAQKSMKKLKGRGTMFADIKTSKDQVVHCGKKGGLAAVEEVASAARRIAFEIEPSSHFALLRMVAPSGAQPPISDPIASESGRSDVGSGRSKLAAQVKWTGVTNEGHAHHHNSACSSSSSSQRLKGMSAALKSGIQALSASARGSRRAVLSAPPPSMPGCAGEISGSAQRGVTKSGRSQVPKVRRREEVMQPAELADFSDIGHKFLERLKAENAARQYQQQLQQLDVQQRYPIHLDSFLQQHRSISEAPPGGQPTGVAAAAAGLKGIQSAAQERHLQQHSKHLEQHVVRLQEERLQTGYEELHQKYMEKQEEVEHLKTAQKAQHLIMELTSANAVAVDQDTRSNGCSLASDKEMVSDLTRQLSEVQDTLRKVQEDNLKLLQQVDFGHEEIRRQDKEAGLLAATCKSQLVAVYQEISGKSWRDAEGEENSWEKIVRAVRKCAEEMIFRGRDAEKEVEQLKVELKQSLHAFAAGALEEDKRAAQAETRFEELQAEFVMENQLLQRELRQSREESLVVRGRLQKNEDSLREMQQGYEVQFQQLRQHNLVLERSLLARQGDQTEAQEQVIQLQQQLCVVRRQVRDSHTLQEKVEVLEEERRSLELQLAESKQQHLQAVEQVKSCHEQAHIQSTLIEGRGENKRAVDTDLASVCEELEGQRTRFRAQTEEVLALQQQVQDLKAQLSSEASQHANTAAKASQELSALQEKLLLSEKQRDGAATAPATVSASLSGVGSKRETGLDTMKNHVSLFNDGTETGMARENRMLKERLNDMDMDMHRDRQEYSKSMQAFQDASERLRLQRDNLKSALEMQEEMHAARHQDSSPRLIQDLRSQVKGLTQQRDALEVRLTATLADVQSLNQQLNNLAKDNVQYAAATRVNEGEILRIQTQLEQLEADSADSVALRVKSTAVEAKFEQQQAELASVRAEYELEKRKLFIQIDILKKDCTAAAAQIAQLQGETAQLQNESARARSELDRRRSQPSASEFEVMKRRVVDYEEKLVILHSDVESLSQQRNEYEEAIGSLDELNQAMQTQVDNLTKERETAVTQVRELQLSLTEAKHQVAELQKSQDQKRKQLEVFQAVPPGSQGRVRELEVSLFRAQQQVSALQEKLSISEAEKEQLEEEIKEREEELMGAEGKIAILRREVQRLTSLDASTEMH</sequence>
<dbReference type="PANTHER" id="PTHR23159">
    <property type="entry name" value="CENTROSOMAL PROTEIN 2"/>
    <property type="match status" value="1"/>
</dbReference>
<gene>
    <name evidence="3" type="ORF">CEUSTIGMA_g12535.t1</name>
</gene>
<reference evidence="3 4" key="1">
    <citation type="submission" date="2017-08" db="EMBL/GenBank/DDBJ databases">
        <title>Acidophilic green algal genome provides insights into adaptation to an acidic environment.</title>
        <authorList>
            <person name="Hirooka S."/>
            <person name="Hirose Y."/>
            <person name="Kanesaki Y."/>
            <person name="Higuchi S."/>
            <person name="Fujiwara T."/>
            <person name="Onuma R."/>
            <person name="Era A."/>
            <person name="Ohbayashi R."/>
            <person name="Uzuka A."/>
            <person name="Nozaki H."/>
            <person name="Yoshikawa H."/>
            <person name="Miyagishima S.Y."/>
        </authorList>
    </citation>
    <scope>NUCLEOTIDE SEQUENCE [LARGE SCALE GENOMIC DNA]</scope>
    <source>
        <strain evidence="3 4">NIES-2499</strain>
    </source>
</reference>
<keyword evidence="1" id="KW-0175">Coiled coil</keyword>
<keyword evidence="4" id="KW-1185">Reference proteome</keyword>
<feature type="region of interest" description="Disordered" evidence="2">
    <location>
        <begin position="1"/>
        <end position="41"/>
    </location>
</feature>
<evidence type="ECO:0000313" key="3">
    <source>
        <dbReference type="EMBL" id="GAX85115.1"/>
    </source>
</evidence>